<evidence type="ECO:0000313" key="2">
    <source>
        <dbReference type="Proteomes" id="UP000051256"/>
    </source>
</evidence>
<reference evidence="1 2" key="1">
    <citation type="journal article" date="2015" name="Genome Announc.">
        <title>Expanding the biotechnology potential of lactobacilli through comparative genomics of 213 strains and associated genera.</title>
        <authorList>
            <person name="Sun Z."/>
            <person name="Harris H.M."/>
            <person name="McCann A."/>
            <person name="Guo C."/>
            <person name="Argimon S."/>
            <person name="Zhang W."/>
            <person name="Yang X."/>
            <person name="Jeffery I.B."/>
            <person name="Cooney J.C."/>
            <person name="Kagawa T.F."/>
            <person name="Liu W."/>
            <person name="Song Y."/>
            <person name="Salvetti E."/>
            <person name="Wrobel A."/>
            <person name="Rasinkangas P."/>
            <person name="Parkhill J."/>
            <person name="Rea M.C."/>
            <person name="O'Sullivan O."/>
            <person name="Ritari J."/>
            <person name="Douillard F.P."/>
            <person name="Paul Ross R."/>
            <person name="Yang R."/>
            <person name="Briner A.E."/>
            <person name="Felis G.E."/>
            <person name="de Vos W.M."/>
            <person name="Barrangou R."/>
            <person name="Klaenhammer T.R."/>
            <person name="Caufield P.W."/>
            <person name="Cui Y."/>
            <person name="Zhang H."/>
            <person name="O'Toole P.W."/>
        </authorList>
    </citation>
    <scope>NUCLEOTIDE SEQUENCE [LARGE SCALE GENOMIC DNA]</scope>
    <source>
        <strain evidence="1 2">DSM 24302</strain>
    </source>
</reference>
<dbReference type="PATRIC" id="fig|1423802.4.peg.316"/>
<proteinExistence type="predicted"/>
<evidence type="ECO:0008006" key="3">
    <source>
        <dbReference type="Google" id="ProtNLM"/>
    </source>
</evidence>
<evidence type="ECO:0000313" key="1">
    <source>
        <dbReference type="EMBL" id="KRM93592.1"/>
    </source>
</evidence>
<dbReference type="EMBL" id="AYZR01000008">
    <property type="protein sequence ID" value="KRM93592.1"/>
    <property type="molecule type" value="Genomic_DNA"/>
</dbReference>
<keyword evidence="2" id="KW-1185">Reference proteome</keyword>
<accession>A0A0R2CPP0</accession>
<dbReference type="Proteomes" id="UP000051256">
    <property type="component" value="Unassembled WGS sequence"/>
</dbReference>
<dbReference type="STRING" id="1423802.FC56_GL000308"/>
<gene>
    <name evidence="1" type="ORF">FC56_GL000308</name>
</gene>
<protein>
    <recommendedName>
        <fullName evidence="3">DUF3990 domain-containing protein</fullName>
    </recommendedName>
</protein>
<dbReference type="AlphaFoldDB" id="A0A0R2CPP0"/>
<name>A0A0R2CPP0_9LACO</name>
<organism evidence="1 2">
    <name type="scientific">Lentilactobacillus senioris DSM 24302 = JCM 17472</name>
    <dbReference type="NCBI Taxonomy" id="1423802"/>
    <lineage>
        <taxon>Bacteria</taxon>
        <taxon>Bacillati</taxon>
        <taxon>Bacillota</taxon>
        <taxon>Bacilli</taxon>
        <taxon>Lactobacillales</taxon>
        <taxon>Lactobacillaceae</taxon>
        <taxon>Lentilactobacillus</taxon>
    </lineage>
</organism>
<comment type="caution">
    <text evidence="1">The sequence shown here is derived from an EMBL/GenBank/DDBJ whole genome shotgun (WGS) entry which is preliminary data.</text>
</comment>
<sequence length="198" mass="22898">MILCSEVSFHLYHGTYEENANKIREKGFDAIYFPNVGQINMGKTPKDPGSLGYGLYCFENSRENAFEFAKGFHTDSAQVIYFNFVSNNDYILDLRDSEDLKLFNEWINDDKRSRLFNELRKKYSNNGHQKSLDGAILELYIYDLVKRFKYVTKLDAVVANTHTYFNDSASKITTFPNGVEVCIRNLDGIDLESLNVYN</sequence>